<dbReference type="Gene3D" id="3.30.1360.10">
    <property type="entry name" value="RNA polymerase, RBP11-like subunit"/>
    <property type="match status" value="1"/>
</dbReference>
<dbReference type="InterPro" id="IPR022842">
    <property type="entry name" value="RNAP_Rpo3/Rpb3/RPAC1"/>
</dbReference>
<keyword evidence="2" id="KW-0804">Transcription</keyword>
<keyword evidence="5" id="KW-0548">Nucleotidyltransferase</keyword>
<dbReference type="Pfam" id="PF01193">
    <property type="entry name" value="RNA_pol_L"/>
    <property type="match status" value="1"/>
</dbReference>
<dbReference type="InterPro" id="IPR017900">
    <property type="entry name" value="4Fe4S_Fe_S_CS"/>
</dbReference>
<keyword evidence="5" id="KW-0808">Transferase</keyword>
<dbReference type="Pfam" id="PF01000">
    <property type="entry name" value="RNA_pol_A_bac"/>
    <property type="match status" value="1"/>
</dbReference>
<dbReference type="Gene3D" id="2.170.120.12">
    <property type="entry name" value="DNA-directed RNA polymerase, insert domain"/>
    <property type="match status" value="1"/>
</dbReference>
<dbReference type="HAMAP" id="MF_00320">
    <property type="entry name" value="RNApol_arch_Rpo3"/>
    <property type="match status" value="1"/>
</dbReference>
<keyword evidence="1 5" id="KW-0240">DNA-directed RNA polymerase</keyword>
<dbReference type="PANTHER" id="PTHR11800">
    <property type="entry name" value="DNA-DIRECTED RNA POLYMERASE"/>
    <property type="match status" value="1"/>
</dbReference>
<dbReference type="EC" id="2.7.7.6" evidence="5"/>
<dbReference type="GO" id="GO:0000428">
    <property type="term" value="C:DNA-directed RNA polymerase complex"/>
    <property type="evidence" value="ECO:0007669"/>
    <property type="project" value="UniProtKB-KW"/>
</dbReference>
<dbReference type="InterPro" id="IPR050518">
    <property type="entry name" value="Rpo3/RPB3_RNA_Pol_subunit"/>
</dbReference>
<dbReference type="InterPro" id="IPR001514">
    <property type="entry name" value="DNA-dir_RNA_pol_30-40kDasu_CS"/>
</dbReference>
<accession>A0A0W8EN23</accession>
<dbReference type="EMBL" id="LNQE01001746">
    <property type="protein sequence ID" value="KUG10020.1"/>
    <property type="molecule type" value="Genomic_DNA"/>
</dbReference>
<dbReference type="GO" id="GO:0046983">
    <property type="term" value="F:protein dimerization activity"/>
    <property type="evidence" value="ECO:0007669"/>
    <property type="project" value="InterPro"/>
</dbReference>
<dbReference type="Gene3D" id="3.30.70.3110">
    <property type="match status" value="1"/>
</dbReference>
<proteinExistence type="inferred from homology"/>
<dbReference type="GO" id="GO:0003899">
    <property type="term" value="F:DNA-directed RNA polymerase activity"/>
    <property type="evidence" value="ECO:0007669"/>
    <property type="project" value="UniProtKB-EC"/>
</dbReference>
<comment type="similarity">
    <text evidence="3">Belongs to the archaeal Rpo3/eukaryotic RPB3 RNA polymerase subunit family.</text>
</comment>
<dbReference type="PROSITE" id="PS00446">
    <property type="entry name" value="RNA_POL_D_30KD"/>
    <property type="match status" value="1"/>
</dbReference>
<dbReference type="GO" id="GO:0006351">
    <property type="term" value="P:DNA-templated transcription"/>
    <property type="evidence" value="ECO:0007669"/>
    <property type="project" value="InterPro"/>
</dbReference>
<name>A0A0W8EN23_9ZZZZ</name>
<dbReference type="GO" id="GO:0003677">
    <property type="term" value="F:DNA binding"/>
    <property type="evidence" value="ECO:0007669"/>
    <property type="project" value="InterPro"/>
</dbReference>
<evidence type="ECO:0000256" key="1">
    <source>
        <dbReference type="ARBA" id="ARBA00022478"/>
    </source>
</evidence>
<dbReference type="NCBIfam" id="NF001988">
    <property type="entry name" value="PRK00783.1"/>
    <property type="match status" value="1"/>
</dbReference>
<sequence>MEIVFSALDENTARFQLEGCTTSFANSLRRAMIGEVQTLAIEQVKIYDNTSALFDEMLAHRLGLIPIRSDGINLVPCSRCTCEGTGCAGCSVIFTMSVEGPGMVYSRDLISQDPGIVPADPAIPIVKLVRDQKVVLEARAVVSSGREHAKWQPTTACGYKLYPVITISGQCDGCGQCVDQCPRDILEIRDGMVATREGKLEDCSLCRLCERACMNTGIGDEPAIVVTTDDTRFLFVVEGDGSLAFRQIIGQALEYIRTQSDELSAQVQEIAGEIRDE</sequence>
<evidence type="ECO:0000313" key="5">
    <source>
        <dbReference type="EMBL" id="KUG10020.1"/>
    </source>
</evidence>
<organism evidence="5">
    <name type="scientific">hydrocarbon metagenome</name>
    <dbReference type="NCBI Taxonomy" id="938273"/>
    <lineage>
        <taxon>unclassified sequences</taxon>
        <taxon>metagenomes</taxon>
        <taxon>ecological metagenomes</taxon>
    </lineage>
</organism>
<comment type="caution">
    <text evidence="5">The sequence shown here is derived from an EMBL/GenBank/DDBJ whole genome shotgun (WGS) entry which is preliminary data.</text>
</comment>
<reference evidence="5" key="1">
    <citation type="journal article" date="2015" name="Proc. Natl. Acad. Sci. U.S.A.">
        <title>Networks of energetic and metabolic interactions define dynamics in microbial communities.</title>
        <authorList>
            <person name="Embree M."/>
            <person name="Liu J.K."/>
            <person name="Al-Bassam M.M."/>
            <person name="Zengler K."/>
        </authorList>
    </citation>
    <scope>NUCLEOTIDE SEQUENCE</scope>
</reference>
<dbReference type="CDD" id="cd07030">
    <property type="entry name" value="RNAP_D"/>
    <property type="match status" value="1"/>
</dbReference>
<evidence type="ECO:0000256" key="2">
    <source>
        <dbReference type="ARBA" id="ARBA00023163"/>
    </source>
</evidence>
<dbReference type="InterPro" id="IPR036603">
    <property type="entry name" value="RBP11-like"/>
</dbReference>
<feature type="domain" description="4Fe-4S ferredoxin-type" evidence="4">
    <location>
        <begin position="161"/>
        <end position="191"/>
    </location>
</feature>
<dbReference type="SMART" id="SM00662">
    <property type="entry name" value="RPOLD"/>
    <property type="match status" value="1"/>
</dbReference>
<dbReference type="PROSITE" id="PS51379">
    <property type="entry name" value="4FE4S_FER_2"/>
    <property type="match status" value="1"/>
</dbReference>
<protein>
    <submittedName>
        <fullName evidence="5">Dna-directed rna polymerase subunit d</fullName>
        <ecNumber evidence="5">2.7.7.6</ecNumber>
    </submittedName>
</protein>
<dbReference type="InterPro" id="IPR036643">
    <property type="entry name" value="RNApol_insert_sf"/>
</dbReference>
<dbReference type="InterPro" id="IPR011262">
    <property type="entry name" value="DNA-dir_RNA_pol_insert"/>
</dbReference>
<evidence type="ECO:0000256" key="3">
    <source>
        <dbReference type="ARBA" id="ARBA00025804"/>
    </source>
</evidence>
<dbReference type="SUPFAM" id="SSF55257">
    <property type="entry name" value="RBP11-like subunits of RNA polymerase"/>
    <property type="match status" value="1"/>
</dbReference>
<gene>
    <name evidence="5" type="ORF">ASZ90_016584</name>
</gene>
<dbReference type="InterPro" id="IPR017896">
    <property type="entry name" value="4Fe4S_Fe-S-bd"/>
</dbReference>
<dbReference type="PROSITE" id="PS00198">
    <property type="entry name" value="4FE4S_FER_1"/>
    <property type="match status" value="1"/>
</dbReference>
<evidence type="ECO:0000259" key="4">
    <source>
        <dbReference type="PROSITE" id="PS51379"/>
    </source>
</evidence>
<dbReference type="AlphaFoldDB" id="A0A0W8EN23"/>
<dbReference type="SUPFAM" id="SSF56553">
    <property type="entry name" value="Insert subdomain of RNA polymerase alpha subunit"/>
    <property type="match status" value="1"/>
</dbReference>
<dbReference type="PANTHER" id="PTHR11800:SF2">
    <property type="entry name" value="DNA-DIRECTED RNA POLYMERASE II SUBUNIT RPB3"/>
    <property type="match status" value="1"/>
</dbReference>
<dbReference type="Pfam" id="PF00037">
    <property type="entry name" value="Fer4"/>
    <property type="match status" value="1"/>
</dbReference>
<dbReference type="InterPro" id="IPR011263">
    <property type="entry name" value="DNA-dir_RNA_pol_RpoA/D/Rpb3"/>
</dbReference>